<dbReference type="GO" id="GO:0015833">
    <property type="term" value="P:peptide transport"/>
    <property type="evidence" value="ECO:0007669"/>
    <property type="project" value="InterPro"/>
</dbReference>
<dbReference type="PROSITE" id="PS00211">
    <property type="entry name" value="ABC_TRANSPORTER_1"/>
    <property type="match status" value="1"/>
</dbReference>
<dbReference type="Pfam" id="PF08352">
    <property type="entry name" value="oligo_HPY"/>
    <property type="match status" value="1"/>
</dbReference>
<organism evidence="7 8">
    <name type="scientific">Bogoriella caseilytica</name>
    <dbReference type="NCBI Taxonomy" id="56055"/>
    <lineage>
        <taxon>Bacteria</taxon>
        <taxon>Bacillati</taxon>
        <taxon>Actinomycetota</taxon>
        <taxon>Actinomycetes</taxon>
        <taxon>Micrococcales</taxon>
        <taxon>Bogoriellaceae</taxon>
        <taxon>Bogoriella</taxon>
    </lineage>
</organism>
<evidence type="ECO:0000256" key="1">
    <source>
        <dbReference type="ARBA" id="ARBA00005417"/>
    </source>
</evidence>
<dbReference type="Proteomes" id="UP000280668">
    <property type="component" value="Unassembled WGS sequence"/>
</dbReference>
<evidence type="ECO:0000313" key="7">
    <source>
        <dbReference type="EMBL" id="ROR73377.1"/>
    </source>
</evidence>
<protein>
    <submittedName>
        <fullName evidence="7">Oligopeptide transport system ATP-binding protein</fullName>
    </submittedName>
</protein>
<name>A0A3N2BDP6_9MICO</name>
<evidence type="ECO:0000256" key="3">
    <source>
        <dbReference type="ARBA" id="ARBA00022741"/>
    </source>
</evidence>
<feature type="domain" description="ABC transporter" evidence="6">
    <location>
        <begin position="7"/>
        <end position="256"/>
    </location>
</feature>
<dbReference type="CDD" id="cd03257">
    <property type="entry name" value="ABC_NikE_OppD_transporters"/>
    <property type="match status" value="1"/>
</dbReference>
<dbReference type="AlphaFoldDB" id="A0A3N2BDP6"/>
<keyword evidence="2" id="KW-0813">Transport</keyword>
<dbReference type="InterPro" id="IPR013563">
    <property type="entry name" value="Oligopep_ABC_C"/>
</dbReference>
<dbReference type="Gene3D" id="3.40.50.300">
    <property type="entry name" value="P-loop containing nucleotide triphosphate hydrolases"/>
    <property type="match status" value="1"/>
</dbReference>
<proteinExistence type="inferred from homology"/>
<dbReference type="GO" id="GO:0055085">
    <property type="term" value="P:transmembrane transport"/>
    <property type="evidence" value="ECO:0007669"/>
    <property type="project" value="UniProtKB-ARBA"/>
</dbReference>
<dbReference type="GO" id="GO:0016887">
    <property type="term" value="F:ATP hydrolysis activity"/>
    <property type="evidence" value="ECO:0007669"/>
    <property type="project" value="InterPro"/>
</dbReference>
<comment type="caution">
    <text evidence="7">The sequence shown here is derived from an EMBL/GenBank/DDBJ whole genome shotgun (WGS) entry which is preliminary data.</text>
</comment>
<dbReference type="PANTHER" id="PTHR43776:SF7">
    <property type="entry name" value="D,D-DIPEPTIDE TRANSPORT ATP-BINDING PROTEIN DDPF-RELATED"/>
    <property type="match status" value="1"/>
</dbReference>
<dbReference type="InterPro" id="IPR003439">
    <property type="entry name" value="ABC_transporter-like_ATP-bd"/>
</dbReference>
<comment type="similarity">
    <text evidence="1">Belongs to the ABC transporter superfamily.</text>
</comment>
<dbReference type="InterPro" id="IPR027417">
    <property type="entry name" value="P-loop_NTPase"/>
</dbReference>
<sequence length="279" mass="30835">MPGRPLIDVENLTKVYKSRNALGLTTSEVTAVDGISFTLREGECFALVGESGCGKSTTGRMLQKLIAPTSGRIDYRGRSVADLRGGEERGFRSAVQMIYQDPYSSLNPRKRIGAILAESLRIAGVRSGAEIKERVHDSLEAVGFSTEHATRYPHEFSGGQRQRIGIARALTVNPQILLCDEPVSALDVSIQAQILNLLQRLQAERGLTYLFISHDLSVVRHIADRVAVMHRGQIVEEGPTAQIFTDPQHEYTRTLLDSVPTRRPGHRRARRNERATPAA</sequence>
<dbReference type="SMART" id="SM00382">
    <property type="entry name" value="AAA"/>
    <property type="match status" value="1"/>
</dbReference>
<dbReference type="EMBL" id="RKHK01000001">
    <property type="protein sequence ID" value="ROR73377.1"/>
    <property type="molecule type" value="Genomic_DNA"/>
</dbReference>
<gene>
    <name evidence="7" type="ORF">EDD31_1754</name>
</gene>
<evidence type="ECO:0000256" key="5">
    <source>
        <dbReference type="SAM" id="MobiDB-lite"/>
    </source>
</evidence>
<dbReference type="PANTHER" id="PTHR43776">
    <property type="entry name" value="TRANSPORT ATP-BINDING PROTEIN"/>
    <property type="match status" value="1"/>
</dbReference>
<dbReference type="GO" id="GO:0005524">
    <property type="term" value="F:ATP binding"/>
    <property type="evidence" value="ECO:0007669"/>
    <property type="project" value="UniProtKB-KW"/>
</dbReference>
<evidence type="ECO:0000259" key="6">
    <source>
        <dbReference type="PROSITE" id="PS50893"/>
    </source>
</evidence>
<dbReference type="Pfam" id="PF00005">
    <property type="entry name" value="ABC_tran"/>
    <property type="match status" value="1"/>
</dbReference>
<feature type="region of interest" description="Disordered" evidence="5">
    <location>
        <begin position="260"/>
        <end position="279"/>
    </location>
</feature>
<keyword evidence="4 7" id="KW-0067">ATP-binding</keyword>
<dbReference type="PROSITE" id="PS50893">
    <property type="entry name" value="ABC_TRANSPORTER_2"/>
    <property type="match status" value="1"/>
</dbReference>
<dbReference type="InterPro" id="IPR003593">
    <property type="entry name" value="AAA+_ATPase"/>
</dbReference>
<evidence type="ECO:0000256" key="4">
    <source>
        <dbReference type="ARBA" id="ARBA00022840"/>
    </source>
</evidence>
<reference evidence="7 8" key="1">
    <citation type="submission" date="2018-11" db="EMBL/GenBank/DDBJ databases">
        <title>Sequencing the genomes of 1000 actinobacteria strains.</title>
        <authorList>
            <person name="Klenk H.-P."/>
        </authorList>
    </citation>
    <scope>NUCLEOTIDE SEQUENCE [LARGE SCALE GENOMIC DNA]</scope>
    <source>
        <strain evidence="7 8">DSM 11294</strain>
    </source>
</reference>
<keyword evidence="3" id="KW-0547">Nucleotide-binding</keyword>
<dbReference type="SUPFAM" id="SSF52540">
    <property type="entry name" value="P-loop containing nucleoside triphosphate hydrolases"/>
    <property type="match status" value="1"/>
</dbReference>
<dbReference type="RefSeq" id="WP_123303805.1">
    <property type="nucleotide sequence ID" value="NZ_RKHK01000001.1"/>
</dbReference>
<dbReference type="InterPro" id="IPR050319">
    <property type="entry name" value="ABC_transp_ATP-bind"/>
</dbReference>
<accession>A0A3N2BDP6</accession>
<dbReference type="FunFam" id="3.40.50.300:FF:000016">
    <property type="entry name" value="Oligopeptide ABC transporter ATP-binding component"/>
    <property type="match status" value="1"/>
</dbReference>
<evidence type="ECO:0000256" key="2">
    <source>
        <dbReference type="ARBA" id="ARBA00022448"/>
    </source>
</evidence>
<evidence type="ECO:0000313" key="8">
    <source>
        <dbReference type="Proteomes" id="UP000280668"/>
    </source>
</evidence>
<dbReference type="OrthoDB" id="8481147at2"/>
<keyword evidence="8" id="KW-1185">Reference proteome</keyword>
<dbReference type="InterPro" id="IPR017871">
    <property type="entry name" value="ABC_transporter-like_CS"/>
</dbReference>